<comment type="caution">
    <text evidence="1">The sequence shown here is derived from an EMBL/GenBank/DDBJ whole genome shotgun (WGS) entry which is preliminary data.</text>
</comment>
<name>A0ABU8FL57_9BACI</name>
<dbReference type="Proteomes" id="UP001372526">
    <property type="component" value="Unassembled WGS sequence"/>
</dbReference>
<dbReference type="Pfam" id="PF14425">
    <property type="entry name" value="Imm3"/>
    <property type="match status" value="1"/>
</dbReference>
<evidence type="ECO:0000313" key="2">
    <source>
        <dbReference type="Proteomes" id="UP001372526"/>
    </source>
</evidence>
<organism evidence="1 2">
    <name type="scientific">Bacillus bruguierae</name>
    <dbReference type="NCBI Taxonomy" id="3127667"/>
    <lineage>
        <taxon>Bacteria</taxon>
        <taxon>Bacillati</taxon>
        <taxon>Bacillota</taxon>
        <taxon>Bacilli</taxon>
        <taxon>Bacillales</taxon>
        <taxon>Bacillaceae</taxon>
        <taxon>Bacillus</taxon>
    </lineage>
</organism>
<proteinExistence type="predicted"/>
<keyword evidence="2" id="KW-1185">Reference proteome</keyword>
<dbReference type="InterPro" id="IPR025678">
    <property type="entry name" value="Imm3"/>
</dbReference>
<accession>A0ABU8FL57</accession>
<evidence type="ECO:0000313" key="1">
    <source>
        <dbReference type="EMBL" id="MEI4803429.1"/>
    </source>
</evidence>
<dbReference type="EMBL" id="JBAWSX010000014">
    <property type="protein sequence ID" value="MEI4803429.1"/>
    <property type="molecule type" value="Genomic_DNA"/>
</dbReference>
<sequence length="116" mass="13814">MALTYEEIFEYFNETYNDFKEDEKIDSEEAIERTFGEYETVLNQSESKKAIVYTAYGELLISLPKIYRNSKNNLVETLKHLNSDLIQQELTRDQYVGLFSRIGKILHEIEEKRLYD</sequence>
<dbReference type="RefSeq" id="WP_336473773.1">
    <property type="nucleotide sequence ID" value="NZ_JBAWSX010000014.1"/>
</dbReference>
<reference evidence="1 2" key="1">
    <citation type="submission" date="2024-01" db="EMBL/GenBank/DDBJ databases">
        <title>Seven novel Bacillus-like species.</title>
        <authorList>
            <person name="Liu G."/>
        </authorList>
    </citation>
    <scope>NUCLEOTIDE SEQUENCE [LARGE SCALE GENOMIC DNA]</scope>
    <source>
        <strain evidence="1 2">FJAT-51639</strain>
    </source>
</reference>
<protein>
    <submittedName>
        <fullName evidence="1">Imm3 family immunity protein</fullName>
    </submittedName>
</protein>
<gene>
    <name evidence="1" type="ORF">WAZ07_19590</name>
</gene>